<accession>A0A5R8YUP4</accession>
<evidence type="ECO:0000313" key="7">
    <source>
        <dbReference type="Proteomes" id="UP000309819"/>
    </source>
</evidence>
<dbReference type="GO" id="GO:0008483">
    <property type="term" value="F:transaminase activity"/>
    <property type="evidence" value="ECO:0007669"/>
    <property type="project" value="UniProtKB-KW"/>
</dbReference>
<dbReference type="EMBL" id="VAUO01000009">
    <property type="protein sequence ID" value="TLP56687.1"/>
    <property type="molecule type" value="Genomic_DNA"/>
</dbReference>
<dbReference type="Pfam" id="PF00155">
    <property type="entry name" value="Aminotran_1_2"/>
    <property type="match status" value="1"/>
</dbReference>
<proteinExistence type="inferred from homology"/>
<dbReference type="InterPro" id="IPR004839">
    <property type="entry name" value="Aminotransferase_I/II_large"/>
</dbReference>
<sequence>MTDLSRRSLVGLGLSLPLLGQLSWASQTPTSASQDGPVQINFNESPWGPCSAARKAMQDGIAQSGRYPYKAQYRLIDLFAERHDLPSAHVGVFCGSKLALQHAVMAFTGPRSLVIAEPSYEAPVEAAKGHGAPVHSVPLNKHHAHDIDAMLAADAQAGMIYVCNPNNPTGTLTPRRDIERLLMRKPAGSVVVIDEAYIHFSDAPSCLDLVKEHPDLLVLQTFSKLYGMAGARLGLAIGQAPLLARLEVFDGDNVAPASTLLAGLASLQDPQLVAQRKRDNARLRDHTIAWLGERGWRCTASHANCFMIDLRSHAQPLIERLAREQVLVGRVWPSWPHWMRVSVGDENDMRRFREAFAKVTAG</sequence>
<dbReference type="SUPFAM" id="SSF53383">
    <property type="entry name" value="PLP-dependent transferases"/>
    <property type="match status" value="1"/>
</dbReference>
<protein>
    <submittedName>
        <fullName evidence="6">Aminotransferase class I/II-fold pyridoxal phosphate-dependent enzyme</fullName>
    </submittedName>
</protein>
<reference evidence="6 7" key="1">
    <citation type="submission" date="2019-05" db="EMBL/GenBank/DDBJ databases">
        <title>Pseudomonas sp. SC006 isolated from lettuce that can produce HBGAs.</title>
        <authorList>
            <person name="Wang D."/>
            <person name="Liao N."/>
            <person name="Liu D."/>
            <person name="Zhang Z."/>
            <person name="Zou S."/>
        </authorList>
    </citation>
    <scope>NUCLEOTIDE SEQUENCE [LARGE SCALE GENOMIC DNA]</scope>
    <source>
        <strain evidence="6 7">SC006</strain>
    </source>
</reference>
<dbReference type="InterPro" id="IPR015421">
    <property type="entry name" value="PyrdxlP-dep_Trfase_major"/>
</dbReference>
<keyword evidence="4" id="KW-0663">Pyridoxal phosphate</keyword>
<keyword evidence="2 6" id="KW-0032">Aminotransferase</keyword>
<evidence type="ECO:0000256" key="2">
    <source>
        <dbReference type="ARBA" id="ARBA00022576"/>
    </source>
</evidence>
<evidence type="ECO:0000256" key="3">
    <source>
        <dbReference type="ARBA" id="ARBA00022679"/>
    </source>
</evidence>
<evidence type="ECO:0000313" key="6">
    <source>
        <dbReference type="EMBL" id="TLP56687.1"/>
    </source>
</evidence>
<evidence type="ECO:0000259" key="5">
    <source>
        <dbReference type="Pfam" id="PF00155"/>
    </source>
</evidence>
<dbReference type="Proteomes" id="UP000309819">
    <property type="component" value="Unassembled WGS sequence"/>
</dbReference>
<feature type="domain" description="Aminotransferase class I/classII large" evidence="5">
    <location>
        <begin position="46"/>
        <end position="355"/>
    </location>
</feature>
<dbReference type="OrthoDB" id="9813612at2"/>
<dbReference type="CDD" id="cd00609">
    <property type="entry name" value="AAT_like"/>
    <property type="match status" value="1"/>
</dbReference>
<dbReference type="InterPro" id="IPR015424">
    <property type="entry name" value="PyrdxlP-dep_Trfase"/>
</dbReference>
<dbReference type="PANTHER" id="PTHR43643:SF3">
    <property type="entry name" value="HISTIDINOL-PHOSPHATE AMINOTRANSFERASE"/>
    <property type="match status" value="1"/>
</dbReference>
<dbReference type="NCBIfam" id="NF006580">
    <property type="entry name" value="PRK09105.1"/>
    <property type="match status" value="1"/>
</dbReference>
<dbReference type="Gene3D" id="3.90.1150.10">
    <property type="entry name" value="Aspartate Aminotransferase, domain 1"/>
    <property type="match status" value="1"/>
</dbReference>
<keyword evidence="3 6" id="KW-0808">Transferase</keyword>
<evidence type="ECO:0000256" key="4">
    <source>
        <dbReference type="ARBA" id="ARBA00022898"/>
    </source>
</evidence>
<comment type="similarity">
    <text evidence="1">Belongs to the class-II pyridoxal-phosphate-dependent aminotransferase family. Histidinol-phosphate aminotransferase subfamily.</text>
</comment>
<dbReference type="RefSeq" id="WP_138220917.1">
    <property type="nucleotide sequence ID" value="NZ_VAUO01000009.1"/>
</dbReference>
<keyword evidence="7" id="KW-1185">Reference proteome</keyword>
<dbReference type="AlphaFoldDB" id="A0A5R8YUP4"/>
<dbReference type="InterPro" id="IPR050106">
    <property type="entry name" value="HistidinolP_aminotransfase"/>
</dbReference>
<name>A0A5R8YUP4_9PSED</name>
<dbReference type="Gene3D" id="3.40.640.10">
    <property type="entry name" value="Type I PLP-dependent aspartate aminotransferase-like (Major domain)"/>
    <property type="match status" value="1"/>
</dbReference>
<evidence type="ECO:0000256" key="1">
    <source>
        <dbReference type="ARBA" id="ARBA00007970"/>
    </source>
</evidence>
<dbReference type="GO" id="GO:0030170">
    <property type="term" value="F:pyridoxal phosphate binding"/>
    <property type="evidence" value="ECO:0007669"/>
    <property type="project" value="InterPro"/>
</dbReference>
<gene>
    <name evidence="6" type="ORF">FEM01_18480</name>
</gene>
<organism evidence="6 7">
    <name type="scientific">Pseudomonas mosselii</name>
    <dbReference type="NCBI Taxonomy" id="78327"/>
    <lineage>
        <taxon>Bacteria</taxon>
        <taxon>Pseudomonadati</taxon>
        <taxon>Pseudomonadota</taxon>
        <taxon>Gammaproteobacteria</taxon>
        <taxon>Pseudomonadales</taxon>
        <taxon>Pseudomonadaceae</taxon>
        <taxon>Pseudomonas</taxon>
    </lineage>
</organism>
<comment type="caution">
    <text evidence="6">The sequence shown here is derived from an EMBL/GenBank/DDBJ whole genome shotgun (WGS) entry which is preliminary data.</text>
</comment>
<dbReference type="PANTHER" id="PTHR43643">
    <property type="entry name" value="HISTIDINOL-PHOSPHATE AMINOTRANSFERASE 2"/>
    <property type="match status" value="1"/>
</dbReference>
<dbReference type="InterPro" id="IPR015422">
    <property type="entry name" value="PyrdxlP-dep_Trfase_small"/>
</dbReference>